<evidence type="ECO:0000313" key="11">
    <source>
        <dbReference type="Proteomes" id="UP000676967"/>
    </source>
</evidence>
<evidence type="ECO:0000256" key="7">
    <source>
        <dbReference type="ARBA" id="ARBA00023012"/>
    </source>
</evidence>
<evidence type="ECO:0000256" key="6">
    <source>
        <dbReference type="ARBA" id="ARBA00022777"/>
    </source>
</evidence>
<sequence>MTAPEPLMRMRLRVEQDIFTVRQLGREVARAVGMESQDQTRMATALSEVGRVLLAQGPHADVTFTAELYGVPSLQVTMAHSAGGGAARLAEQLQQVGRLVDMMEVDDGGPGTTVRMVRRLPLGAPVLTPTRMDEIRARLARHVPGSPLDELAVQNQQLIAALDEVRAQRDDLARLNAELEETNRGVMALYHQLSDELEETNRGVVALYAELDEKSVQLRAASEAKSRFLANVSHELRAPVTAIIGLGRLLVDSSSDELTEDQARQVELIRTSATDLLTLVNGLLDLAKAEAGRFEPNWTEVDLKAMFGQLRGTLRPLATRPEVEFVVEEPAVPALRSDEVLLAQVLRNLLTNALKFTEFGSVRLGVRRSGAEVEFVVADTGTGIPPELHERIFEEFYQVPGSKPISGKGTGLGLPYARRLAGILGGGLRVESVPGEGSRFTLQLPAEPS</sequence>
<keyword evidence="6 10" id="KW-0418">Kinase</keyword>
<dbReference type="InterPro" id="IPR036097">
    <property type="entry name" value="HisK_dim/P_sf"/>
</dbReference>
<keyword evidence="7" id="KW-0902">Two-component regulatory system</keyword>
<dbReference type="EMBL" id="AP023356">
    <property type="protein sequence ID" value="BCJ43801.1"/>
    <property type="molecule type" value="Genomic_DNA"/>
</dbReference>
<dbReference type="RefSeq" id="WP_189336855.1">
    <property type="nucleotide sequence ID" value="NZ_AP023356.1"/>
</dbReference>
<dbReference type="InterPro" id="IPR003661">
    <property type="entry name" value="HisK_dim/P_dom"/>
</dbReference>
<dbReference type="InterPro" id="IPR005467">
    <property type="entry name" value="His_kinase_dom"/>
</dbReference>
<dbReference type="InterPro" id="IPR004358">
    <property type="entry name" value="Sig_transdc_His_kin-like_C"/>
</dbReference>
<dbReference type="Gene3D" id="3.30.565.10">
    <property type="entry name" value="Histidine kinase-like ATPase, C-terminal domain"/>
    <property type="match status" value="1"/>
</dbReference>
<evidence type="ECO:0000256" key="2">
    <source>
        <dbReference type="ARBA" id="ARBA00004236"/>
    </source>
</evidence>
<dbReference type="SUPFAM" id="SSF55874">
    <property type="entry name" value="ATPase domain of HSP90 chaperone/DNA topoisomerase II/histidine kinase"/>
    <property type="match status" value="1"/>
</dbReference>
<keyword evidence="8" id="KW-0175">Coiled coil</keyword>
<evidence type="ECO:0000313" key="10">
    <source>
        <dbReference type="EMBL" id="BCJ43801.1"/>
    </source>
</evidence>
<feature type="coiled-coil region" evidence="8">
    <location>
        <begin position="148"/>
        <end position="185"/>
    </location>
</feature>
<dbReference type="SMART" id="SM00387">
    <property type="entry name" value="HATPase_c"/>
    <property type="match status" value="1"/>
</dbReference>
<dbReference type="SUPFAM" id="SSF47384">
    <property type="entry name" value="Homodimeric domain of signal transducing histidine kinase"/>
    <property type="match status" value="1"/>
</dbReference>
<keyword evidence="11" id="KW-1185">Reference proteome</keyword>
<protein>
    <recommendedName>
        <fullName evidence="3">histidine kinase</fullName>
        <ecNumber evidence="3">2.7.13.3</ecNumber>
    </recommendedName>
</protein>
<dbReference type="EC" id="2.7.13.3" evidence="3"/>
<comment type="catalytic activity">
    <reaction evidence="1">
        <text>ATP + protein L-histidine = ADP + protein N-phospho-L-histidine.</text>
        <dbReference type="EC" id="2.7.13.3"/>
    </reaction>
</comment>
<dbReference type="Pfam" id="PF00512">
    <property type="entry name" value="HisKA"/>
    <property type="match status" value="1"/>
</dbReference>
<evidence type="ECO:0000256" key="3">
    <source>
        <dbReference type="ARBA" id="ARBA00012438"/>
    </source>
</evidence>
<dbReference type="CDD" id="cd00082">
    <property type="entry name" value="HisKA"/>
    <property type="match status" value="1"/>
</dbReference>
<dbReference type="PANTHER" id="PTHR43711:SF31">
    <property type="entry name" value="HISTIDINE KINASE"/>
    <property type="match status" value="1"/>
</dbReference>
<comment type="subcellular location">
    <subcellularLocation>
        <location evidence="2">Cell membrane</location>
    </subcellularLocation>
</comment>
<dbReference type="PRINTS" id="PR00344">
    <property type="entry name" value="BCTRLSENSOR"/>
</dbReference>
<dbReference type="InterPro" id="IPR003594">
    <property type="entry name" value="HATPase_dom"/>
</dbReference>
<gene>
    <name evidence="10" type="ORF">Aiant_44580</name>
</gene>
<evidence type="ECO:0000256" key="4">
    <source>
        <dbReference type="ARBA" id="ARBA00022553"/>
    </source>
</evidence>
<dbReference type="InterPro" id="IPR036890">
    <property type="entry name" value="HATPase_C_sf"/>
</dbReference>
<evidence type="ECO:0000256" key="1">
    <source>
        <dbReference type="ARBA" id="ARBA00000085"/>
    </source>
</evidence>
<dbReference type="Proteomes" id="UP000676967">
    <property type="component" value="Chromosome"/>
</dbReference>
<evidence type="ECO:0000256" key="8">
    <source>
        <dbReference type="SAM" id="Coils"/>
    </source>
</evidence>
<organism evidence="10 11">
    <name type="scientific">Actinoplanes ianthinogenes</name>
    <dbReference type="NCBI Taxonomy" id="122358"/>
    <lineage>
        <taxon>Bacteria</taxon>
        <taxon>Bacillati</taxon>
        <taxon>Actinomycetota</taxon>
        <taxon>Actinomycetes</taxon>
        <taxon>Micromonosporales</taxon>
        <taxon>Micromonosporaceae</taxon>
        <taxon>Actinoplanes</taxon>
    </lineage>
</organism>
<keyword evidence="4" id="KW-0597">Phosphoprotein</keyword>
<dbReference type="Pfam" id="PF02518">
    <property type="entry name" value="HATPase_c"/>
    <property type="match status" value="1"/>
</dbReference>
<dbReference type="SMART" id="SM00388">
    <property type="entry name" value="HisKA"/>
    <property type="match status" value="1"/>
</dbReference>
<dbReference type="PANTHER" id="PTHR43711">
    <property type="entry name" value="TWO-COMPONENT HISTIDINE KINASE"/>
    <property type="match status" value="1"/>
</dbReference>
<evidence type="ECO:0000256" key="5">
    <source>
        <dbReference type="ARBA" id="ARBA00022679"/>
    </source>
</evidence>
<proteinExistence type="predicted"/>
<dbReference type="GO" id="GO:0016301">
    <property type="term" value="F:kinase activity"/>
    <property type="evidence" value="ECO:0007669"/>
    <property type="project" value="UniProtKB-KW"/>
</dbReference>
<accession>A0ABN6CE21</accession>
<dbReference type="Gene3D" id="1.10.287.130">
    <property type="match status" value="1"/>
</dbReference>
<feature type="domain" description="Histidine kinase" evidence="9">
    <location>
        <begin position="231"/>
        <end position="448"/>
    </location>
</feature>
<keyword evidence="5" id="KW-0808">Transferase</keyword>
<name>A0ABN6CE21_9ACTN</name>
<dbReference type="PROSITE" id="PS50109">
    <property type="entry name" value="HIS_KIN"/>
    <property type="match status" value="1"/>
</dbReference>
<dbReference type="InterPro" id="IPR050736">
    <property type="entry name" value="Sensor_HK_Regulatory"/>
</dbReference>
<evidence type="ECO:0000259" key="9">
    <source>
        <dbReference type="PROSITE" id="PS50109"/>
    </source>
</evidence>
<reference evidence="10 11" key="1">
    <citation type="submission" date="2020-08" db="EMBL/GenBank/DDBJ databases">
        <title>Whole genome shotgun sequence of Actinoplanes ianthinogenes NBRC 13996.</title>
        <authorList>
            <person name="Komaki H."/>
            <person name="Tamura T."/>
        </authorList>
    </citation>
    <scope>NUCLEOTIDE SEQUENCE [LARGE SCALE GENOMIC DNA]</scope>
    <source>
        <strain evidence="10 11">NBRC 13996</strain>
    </source>
</reference>